<keyword evidence="1" id="KW-0472">Membrane</keyword>
<gene>
    <name evidence="2" type="ORF">COCMIDRAFT_31296</name>
</gene>
<dbReference type="HOGENOM" id="CLU_1294172_0_0_1"/>
<evidence type="ECO:0000313" key="3">
    <source>
        <dbReference type="Proteomes" id="UP000054032"/>
    </source>
</evidence>
<name>W6YPV0_COCMI</name>
<feature type="transmembrane region" description="Helical" evidence="1">
    <location>
        <begin position="20"/>
        <end position="42"/>
    </location>
</feature>
<evidence type="ECO:0000313" key="2">
    <source>
        <dbReference type="EMBL" id="EUC39548.1"/>
    </source>
</evidence>
<dbReference type="GeneID" id="19121836"/>
<keyword evidence="1" id="KW-1133">Transmembrane helix</keyword>
<dbReference type="RefSeq" id="XP_007693933.1">
    <property type="nucleotide sequence ID" value="XM_007695743.1"/>
</dbReference>
<organism evidence="2 3">
    <name type="scientific">Bipolaris oryzae ATCC 44560</name>
    <dbReference type="NCBI Taxonomy" id="930090"/>
    <lineage>
        <taxon>Eukaryota</taxon>
        <taxon>Fungi</taxon>
        <taxon>Dikarya</taxon>
        <taxon>Ascomycota</taxon>
        <taxon>Pezizomycotina</taxon>
        <taxon>Dothideomycetes</taxon>
        <taxon>Pleosporomycetidae</taxon>
        <taxon>Pleosporales</taxon>
        <taxon>Pleosporineae</taxon>
        <taxon>Pleosporaceae</taxon>
        <taxon>Bipolaris</taxon>
    </lineage>
</organism>
<keyword evidence="3" id="KW-1185">Reference proteome</keyword>
<dbReference type="KEGG" id="bor:COCMIDRAFT_31296"/>
<protein>
    <submittedName>
        <fullName evidence="2">Uncharacterized protein</fullName>
    </submittedName>
</protein>
<evidence type="ECO:0000256" key="1">
    <source>
        <dbReference type="SAM" id="Phobius"/>
    </source>
</evidence>
<reference evidence="2 3" key="1">
    <citation type="journal article" date="2013" name="PLoS Genet.">
        <title>Comparative genome structure, secondary metabolite, and effector coding capacity across Cochliobolus pathogens.</title>
        <authorList>
            <person name="Condon B.J."/>
            <person name="Leng Y."/>
            <person name="Wu D."/>
            <person name="Bushley K.E."/>
            <person name="Ohm R.A."/>
            <person name="Otillar R."/>
            <person name="Martin J."/>
            <person name="Schackwitz W."/>
            <person name="Grimwood J."/>
            <person name="MohdZainudin N."/>
            <person name="Xue C."/>
            <person name="Wang R."/>
            <person name="Manning V.A."/>
            <person name="Dhillon B."/>
            <person name="Tu Z.J."/>
            <person name="Steffenson B.J."/>
            <person name="Salamov A."/>
            <person name="Sun H."/>
            <person name="Lowry S."/>
            <person name="LaButti K."/>
            <person name="Han J."/>
            <person name="Copeland A."/>
            <person name="Lindquist E."/>
            <person name="Barry K."/>
            <person name="Schmutz J."/>
            <person name="Baker S.E."/>
            <person name="Ciuffetti L.M."/>
            <person name="Grigoriev I.V."/>
            <person name="Zhong S."/>
            <person name="Turgeon B.G."/>
        </authorList>
    </citation>
    <scope>NUCLEOTIDE SEQUENCE [LARGE SCALE GENOMIC DNA]</scope>
    <source>
        <strain evidence="2 3">ATCC 44560</strain>
    </source>
</reference>
<sequence length="213" mass="25122">MLPTPTSIMKVHTPWRALQFYAFFHYLHYGIFGGDFLWPLYFSPLIYLRKVLESGQFSADISRLYTEPRVILQCKWYIYLACLIGIGFKDVPENLVRYRRLLYFERLFVVSPEALVDVPVTKTYELQKSPFFVTLMKQILSIIPLDLMRLRSYSFCALSIVTVLWGTGAHVFSPDRGIFQKKTPKKRELALSLTLSRFARILRVRSYNMKRRK</sequence>
<keyword evidence="1" id="KW-0812">Transmembrane</keyword>
<dbReference type="Proteomes" id="UP000054032">
    <property type="component" value="Unassembled WGS sequence"/>
</dbReference>
<dbReference type="EMBL" id="KI964338">
    <property type="protein sequence ID" value="EUC39548.1"/>
    <property type="molecule type" value="Genomic_DNA"/>
</dbReference>
<dbReference type="AlphaFoldDB" id="W6YPV0"/>
<accession>W6YPV0</accession>
<feature type="transmembrane region" description="Helical" evidence="1">
    <location>
        <begin position="152"/>
        <end position="172"/>
    </location>
</feature>
<proteinExistence type="predicted"/>